<organism evidence="1">
    <name type="scientific">Pseudomonas aeruginosa</name>
    <dbReference type="NCBI Taxonomy" id="287"/>
    <lineage>
        <taxon>Bacteria</taxon>
        <taxon>Pseudomonadati</taxon>
        <taxon>Pseudomonadota</taxon>
        <taxon>Gammaproteobacteria</taxon>
        <taxon>Pseudomonadales</taxon>
        <taxon>Pseudomonadaceae</taxon>
        <taxon>Pseudomonas</taxon>
    </lineage>
</organism>
<gene>
    <name evidence="1" type="ORF">TUEID40_00365</name>
</gene>
<accession>A0A5E5QUW4</accession>
<protein>
    <submittedName>
        <fullName evidence="1">Uncharacterized protein</fullName>
    </submittedName>
</protein>
<dbReference type="EMBL" id="LR700248">
    <property type="protein sequence ID" value="VVH79218.1"/>
    <property type="molecule type" value="Genomic_DNA"/>
</dbReference>
<sequence length="95" mass="9560">MADAQVGEIVQPGQGIVEGEAGVELQAQGSAGSIMGGLLGIPAAAFEQAQAPVDLRRSEHLRGVFRPAPPPVRVGVAGAGQVRLLQAAQGVLQGQ</sequence>
<dbReference type="AlphaFoldDB" id="A0A5E5QUW4"/>
<reference evidence="1" key="1">
    <citation type="submission" date="2019-09" db="EMBL/GenBank/DDBJ databases">
        <authorList>
            <person name="Gross C."/>
            <person name="Bohn E."/>
        </authorList>
    </citation>
    <scope>NUCLEOTIDE SEQUENCE</scope>
    <source>
        <strain evidence="1">ID40</strain>
    </source>
</reference>
<name>A0A5E5QUW4_PSEAI</name>
<evidence type="ECO:0000313" key="1">
    <source>
        <dbReference type="EMBL" id="VVH79218.1"/>
    </source>
</evidence>
<proteinExistence type="predicted"/>